<accession>A0AAN6JM24</accession>
<feature type="region of interest" description="Disordered" evidence="1">
    <location>
        <begin position="171"/>
        <end position="211"/>
    </location>
</feature>
<proteinExistence type="predicted"/>
<feature type="compositionally biased region" description="Polar residues" evidence="1">
    <location>
        <begin position="877"/>
        <end position="887"/>
    </location>
</feature>
<reference evidence="2" key="1">
    <citation type="journal article" date="2023" name="PhytoFront">
        <title>Draft Genome Resources of Seven Strains of Tilletia horrida, Causal Agent of Kernel Smut of Rice.</title>
        <authorList>
            <person name="Khanal S."/>
            <person name="Antony Babu S."/>
            <person name="Zhou X.G."/>
        </authorList>
    </citation>
    <scope>NUCLEOTIDE SEQUENCE</scope>
    <source>
        <strain evidence="2">TX3</strain>
    </source>
</reference>
<name>A0AAN6JM24_9BASI</name>
<feature type="region of interest" description="Disordered" evidence="1">
    <location>
        <begin position="1"/>
        <end position="21"/>
    </location>
</feature>
<dbReference type="AlphaFoldDB" id="A0AAN6JM24"/>
<sequence>MSLSVFPPAYSASQPPSNEAMPGQRVRELLSAEAFAQGGNVLGNRLIQVLKLHLEQFEAYNLRQLEVVLPKPADNAAAPSYELHALHHPEDAVSLVSAAAERIAGQLDLNTQPQELHRVVLDQTSRNQFWACRALQDALLKRPHLPYYLLAPAIDLHAKIQTEQAAPAVLSSAVAEPMQDDSTDTEMSTTDDESVRSRQPSPTPSQSTITGLETELDAARVAHLDDWILDNEHFMRARLVLDDPVHRPTINAVLRQLRLHDEDGVREEDFATSHWQRFLLALGRDGQHAFGESAVSSDPNSWTVRRPSPEEVAGVTMLDQYRREHVRINRLPSFMSHFQRLTNGILDGLDWSNIFLAGGAALGALTSDGTDATEQAFKTSKSDIDLFFYGLSPQQCTAKALHIEQVIAANLPQQNGQPAFAVVRTASTITFCPADSAYRRVQVVLRVFANPMAVLLDFDLDQVTVGRTQDEVFMLPRCARALITGYTVFTMDLVQGSWMTPRSSTYPSRIFKYAYRGFGLRFLPSYLASLPTVSQQDPTTDDRHPAAERSVRRDELSVTLREERARIRWWLAEQQHKLTPEAQLTFAEAQKAMCESFKGSNDNNLSHGLQHFARQVALMELRHIAGLFADVDQPNVPSAAARRSTAQASTSPARDAKGADGPPPILGQFPTAPTRNEDDEMHTYDNTPVIKWIPEEGLEKLRHAVQTANDVGNQALMVCVTSMFSPEGGWWRWSEEEARYEQRRNECLAHHLPLVRAVYGHSVEEALQHPLISLLYVPKAFQAVAEANLPPAHFRMVEVLKPEYAPLSETWTLRDLEQNANSENLQWVQNLPRVRFPGPQATVSTALGDRAFSLVYFIQDGVNNLGGCSLPATSEPCSSSGPASTANPAHGALANTAPRPKVHFQLASRTQDEICDMVRLLQATHTNFASLLTARNEALRKQLLGWVERPSREEELAEFRDWVCRRAVLTSKGRRESVTGILHAPRDILFRRFQMPRSKMMELMTVRQIPSFWGVRPGENEWSFDADGMHAWFRRRLQVGPLGGPTAG</sequence>
<feature type="compositionally biased region" description="Low complexity" evidence="1">
    <location>
        <begin position="197"/>
        <end position="208"/>
    </location>
</feature>
<evidence type="ECO:0000313" key="2">
    <source>
        <dbReference type="EMBL" id="KAK0538287.1"/>
    </source>
</evidence>
<dbReference type="PANTHER" id="PTHR43558:SF6">
    <property type="entry name" value="REDUCTASE, PUTATIVE (AFU_ORTHOLOGUE AFUA_3G10540)-RELATED"/>
    <property type="match status" value="1"/>
</dbReference>
<dbReference type="Proteomes" id="UP001176521">
    <property type="component" value="Unassembled WGS sequence"/>
</dbReference>
<comment type="caution">
    <text evidence="2">The sequence shown here is derived from an EMBL/GenBank/DDBJ whole genome shotgun (WGS) entry which is preliminary data.</text>
</comment>
<feature type="compositionally biased region" description="Basic and acidic residues" evidence="1">
    <location>
        <begin position="540"/>
        <end position="551"/>
    </location>
</feature>
<keyword evidence="3" id="KW-1185">Reference proteome</keyword>
<organism evidence="2 3">
    <name type="scientific">Tilletia horrida</name>
    <dbReference type="NCBI Taxonomy" id="155126"/>
    <lineage>
        <taxon>Eukaryota</taxon>
        <taxon>Fungi</taxon>
        <taxon>Dikarya</taxon>
        <taxon>Basidiomycota</taxon>
        <taxon>Ustilaginomycotina</taxon>
        <taxon>Exobasidiomycetes</taxon>
        <taxon>Tilletiales</taxon>
        <taxon>Tilletiaceae</taxon>
        <taxon>Tilletia</taxon>
    </lineage>
</organism>
<evidence type="ECO:0000313" key="3">
    <source>
        <dbReference type="Proteomes" id="UP001176521"/>
    </source>
</evidence>
<protein>
    <submittedName>
        <fullName evidence="2">Uncharacterized protein</fullName>
    </submittedName>
</protein>
<dbReference type="InterPro" id="IPR053354">
    <property type="entry name" value="MGDG_epimerase"/>
</dbReference>
<feature type="region of interest" description="Disordered" evidence="1">
    <location>
        <begin position="877"/>
        <end position="897"/>
    </location>
</feature>
<dbReference type="EMBL" id="JAPDMQ010000047">
    <property type="protein sequence ID" value="KAK0538287.1"/>
    <property type="molecule type" value="Genomic_DNA"/>
</dbReference>
<feature type="region of interest" description="Disordered" evidence="1">
    <location>
        <begin position="532"/>
        <end position="551"/>
    </location>
</feature>
<feature type="compositionally biased region" description="Acidic residues" evidence="1">
    <location>
        <begin position="178"/>
        <end position="192"/>
    </location>
</feature>
<feature type="region of interest" description="Disordered" evidence="1">
    <location>
        <begin position="638"/>
        <end position="682"/>
    </location>
</feature>
<dbReference type="PANTHER" id="PTHR43558">
    <property type="entry name" value="REDUCTASE, PUTATIVE (AFU_ORTHOLOGUE AFUA_3G10540)-RELATED"/>
    <property type="match status" value="1"/>
</dbReference>
<evidence type="ECO:0000256" key="1">
    <source>
        <dbReference type="SAM" id="MobiDB-lite"/>
    </source>
</evidence>
<gene>
    <name evidence="2" type="ORF">OC842_001350</name>
</gene>
<feature type="compositionally biased region" description="Low complexity" evidence="1">
    <location>
        <begin position="638"/>
        <end position="653"/>
    </location>
</feature>